<evidence type="ECO:0000256" key="5">
    <source>
        <dbReference type="ARBA" id="ARBA00023136"/>
    </source>
</evidence>
<dbReference type="GO" id="GO:0000166">
    <property type="term" value="F:nucleotide binding"/>
    <property type="evidence" value="ECO:0007669"/>
    <property type="project" value="UniProtKB-KW"/>
</dbReference>
<keyword evidence="4" id="KW-1133">Transmembrane helix</keyword>
<evidence type="ECO:0000256" key="2">
    <source>
        <dbReference type="ARBA" id="ARBA00022692"/>
    </source>
</evidence>
<dbReference type="Pfam" id="PF00211">
    <property type="entry name" value="Guanylate_cyc"/>
    <property type="match status" value="1"/>
</dbReference>
<keyword evidence="10" id="KW-1185">Reference proteome</keyword>
<dbReference type="GO" id="GO:0004016">
    <property type="term" value="F:adenylate cyclase activity"/>
    <property type="evidence" value="ECO:0007669"/>
    <property type="project" value="TreeGrafter"/>
</dbReference>
<dbReference type="Proteomes" id="UP000887568">
    <property type="component" value="Unplaced"/>
</dbReference>
<keyword evidence="6 7" id="KW-0456">Lyase</keyword>
<dbReference type="GeneID" id="119728007"/>
<organism evidence="9 10">
    <name type="scientific">Patiria miniata</name>
    <name type="common">Bat star</name>
    <name type="synonym">Asterina miniata</name>
    <dbReference type="NCBI Taxonomy" id="46514"/>
    <lineage>
        <taxon>Eukaryota</taxon>
        <taxon>Metazoa</taxon>
        <taxon>Echinodermata</taxon>
        <taxon>Eleutherozoa</taxon>
        <taxon>Asterozoa</taxon>
        <taxon>Asteroidea</taxon>
        <taxon>Valvatacea</taxon>
        <taxon>Valvatida</taxon>
        <taxon>Asterinidae</taxon>
        <taxon>Patiria</taxon>
    </lineage>
</organism>
<dbReference type="PROSITE" id="PS50125">
    <property type="entry name" value="GUANYLATE_CYCLASE_2"/>
    <property type="match status" value="1"/>
</dbReference>
<evidence type="ECO:0000313" key="10">
    <source>
        <dbReference type="Proteomes" id="UP000887568"/>
    </source>
</evidence>
<dbReference type="PROSITE" id="PS00452">
    <property type="entry name" value="GUANYLATE_CYCLASE_1"/>
    <property type="match status" value="1"/>
</dbReference>
<accession>A0A913ZXI5</accession>
<dbReference type="GO" id="GO:0004383">
    <property type="term" value="F:guanylate cyclase activity"/>
    <property type="evidence" value="ECO:0007669"/>
    <property type="project" value="TreeGrafter"/>
</dbReference>
<evidence type="ECO:0000313" key="9">
    <source>
        <dbReference type="EnsemblMetazoa" id="XP_038056015.1"/>
    </source>
</evidence>
<dbReference type="PANTHER" id="PTHR11920:SF335">
    <property type="entry name" value="GUANYLATE CYCLASE"/>
    <property type="match status" value="1"/>
</dbReference>
<proteinExistence type="inferred from homology"/>
<dbReference type="SUPFAM" id="SSF55073">
    <property type="entry name" value="Nucleotide cyclase"/>
    <property type="match status" value="1"/>
</dbReference>
<evidence type="ECO:0000256" key="1">
    <source>
        <dbReference type="ARBA" id="ARBA00004370"/>
    </source>
</evidence>
<dbReference type="EnsemblMetazoa" id="XM_038200087.1">
    <property type="protein sequence ID" value="XP_038056015.1"/>
    <property type="gene ID" value="LOC119728007"/>
</dbReference>
<dbReference type="PANTHER" id="PTHR11920">
    <property type="entry name" value="GUANYLYL CYCLASE"/>
    <property type="match status" value="1"/>
</dbReference>
<comment type="subcellular location">
    <subcellularLocation>
        <location evidence="1">Membrane</location>
    </subcellularLocation>
</comment>
<dbReference type="OMA" id="YIFERRE"/>
<dbReference type="OrthoDB" id="1890790at2759"/>
<evidence type="ECO:0000256" key="4">
    <source>
        <dbReference type="ARBA" id="ARBA00022989"/>
    </source>
</evidence>
<dbReference type="InterPro" id="IPR029787">
    <property type="entry name" value="Nucleotide_cyclase"/>
</dbReference>
<dbReference type="AlphaFoldDB" id="A0A913ZXI5"/>
<dbReference type="GO" id="GO:0035556">
    <property type="term" value="P:intracellular signal transduction"/>
    <property type="evidence" value="ECO:0007669"/>
    <property type="project" value="InterPro"/>
</dbReference>
<dbReference type="Gene3D" id="3.30.70.1230">
    <property type="entry name" value="Nucleotide cyclase"/>
    <property type="match status" value="1"/>
</dbReference>
<dbReference type="GO" id="GO:0005886">
    <property type="term" value="C:plasma membrane"/>
    <property type="evidence" value="ECO:0007669"/>
    <property type="project" value="TreeGrafter"/>
</dbReference>
<dbReference type="InterPro" id="IPR001054">
    <property type="entry name" value="A/G_cyclase"/>
</dbReference>
<evidence type="ECO:0000259" key="8">
    <source>
        <dbReference type="PROSITE" id="PS50125"/>
    </source>
</evidence>
<sequence>MVAGKGEILTYWLEGQDPSYKIDRIKPPKQNLPGKKTYVYKDWAWHVKDTVQLAPFFGTGRYVVNLLNALYTLFDAIISNYDVYKVETIGDAYMLVSGLPLRNGNRHAGMIASAAWHLLEGVSSFIVPHKQEEKLKLRIGIHSGSCVAGVVGLTMPRYCLFGDTVNTASRMESNGHALKIHVSPECRQVLEELGGYNLVERGLVAMKGKGEILTYWLEGQDPSYKIDRIKPPKQNL</sequence>
<dbReference type="CDD" id="cd07302">
    <property type="entry name" value="CHD"/>
    <property type="match status" value="1"/>
</dbReference>
<evidence type="ECO:0000256" key="3">
    <source>
        <dbReference type="ARBA" id="ARBA00022741"/>
    </source>
</evidence>
<protein>
    <recommendedName>
        <fullName evidence="8">Guanylate cyclase domain-containing protein</fullName>
    </recommendedName>
</protein>
<dbReference type="RefSeq" id="XP_038056015.1">
    <property type="nucleotide sequence ID" value="XM_038200087.1"/>
</dbReference>
<keyword evidence="5" id="KW-0472">Membrane</keyword>
<dbReference type="InterPro" id="IPR018297">
    <property type="entry name" value="A/G_cyclase_CS"/>
</dbReference>
<dbReference type="FunFam" id="3.30.70.1230:FF:000115">
    <property type="entry name" value="Soluble guanylate cyclase gcy-35"/>
    <property type="match status" value="1"/>
</dbReference>
<comment type="similarity">
    <text evidence="7">Belongs to the adenylyl cyclase class-4/guanylyl cyclase family.</text>
</comment>
<dbReference type="InterPro" id="IPR050401">
    <property type="entry name" value="Cyclic_nucleotide_synthase"/>
</dbReference>
<dbReference type="GO" id="GO:0007168">
    <property type="term" value="P:receptor guanylyl cyclase signaling pathway"/>
    <property type="evidence" value="ECO:0007669"/>
    <property type="project" value="TreeGrafter"/>
</dbReference>
<evidence type="ECO:0000256" key="7">
    <source>
        <dbReference type="RuleBase" id="RU000405"/>
    </source>
</evidence>
<keyword evidence="2" id="KW-0812">Transmembrane</keyword>
<dbReference type="GO" id="GO:0001653">
    <property type="term" value="F:peptide receptor activity"/>
    <property type="evidence" value="ECO:0007669"/>
    <property type="project" value="TreeGrafter"/>
</dbReference>
<dbReference type="SMART" id="SM00044">
    <property type="entry name" value="CYCc"/>
    <property type="match status" value="1"/>
</dbReference>
<reference evidence="9" key="1">
    <citation type="submission" date="2022-11" db="UniProtKB">
        <authorList>
            <consortium name="EnsemblMetazoa"/>
        </authorList>
    </citation>
    <scope>IDENTIFICATION</scope>
</reference>
<feature type="domain" description="Guanylate cyclase" evidence="8">
    <location>
        <begin position="37"/>
        <end position="172"/>
    </location>
</feature>
<evidence type="ECO:0000256" key="6">
    <source>
        <dbReference type="ARBA" id="ARBA00023239"/>
    </source>
</evidence>
<name>A0A913ZXI5_PATMI</name>
<keyword evidence="3" id="KW-0547">Nucleotide-binding</keyword>